<feature type="transmembrane region" description="Helical" evidence="6">
    <location>
        <begin position="150"/>
        <end position="169"/>
    </location>
</feature>
<feature type="transmembrane region" description="Helical" evidence="6">
    <location>
        <begin position="117"/>
        <end position="138"/>
    </location>
</feature>
<reference evidence="8" key="1">
    <citation type="submission" date="2022-11" db="EMBL/GenBank/DDBJ databases">
        <title>Genome Sequence of Cubamyces cubensis.</title>
        <authorList>
            <person name="Buettner E."/>
        </authorList>
    </citation>
    <scope>NUCLEOTIDE SEQUENCE</scope>
    <source>
        <strain evidence="8">MPL-01</strain>
    </source>
</reference>
<evidence type="ECO:0000256" key="3">
    <source>
        <dbReference type="ARBA" id="ARBA00022989"/>
    </source>
</evidence>
<feature type="compositionally biased region" description="Basic and acidic residues" evidence="5">
    <location>
        <begin position="527"/>
        <end position="547"/>
    </location>
</feature>
<evidence type="ECO:0000256" key="5">
    <source>
        <dbReference type="SAM" id="MobiDB-lite"/>
    </source>
</evidence>
<feature type="transmembrane region" description="Helical" evidence="6">
    <location>
        <begin position="26"/>
        <end position="50"/>
    </location>
</feature>
<evidence type="ECO:0000256" key="6">
    <source>
        <dbReference type="SAM" id="Phobius"/>
    </source>
</evidence>
<keyword evidence="2 6" id="KW-0812">Transmembrane</keyword>
<dbReference type="PANTHER" id="PTHR23501">
    <property type="entry name" value="MAJOR FACILITATOR SUPERFAMILY"/>
    <property type="match status" value="1"/>
</dbReference>
<feature type="transmembrane region" description="Helical" evidence="6">
    <location>
        <begin position="181"/>
        <end position="201"/>
    </location>
</feature>
<dbReference type="Gene3D" id="1.20.1250.20">
    <property type="entry name" value="MFS general substrate transporter like domains"/>
    <property type="match status" value="1"/>
</dbReference>
<dbReference type="SUPFAM" id="SSF103473">
    <property type="entry name" value="MFS general substrate transporter"/>
    <property type="match status" value="1"/>
</dbReference>
<feature type="transmembrane region" description="Helical" evidence="6">
    <location>
        <begin position="222"/>
        <end position="241"/>
    </location>
</feature>
<dbReference type="InterPro" id="IPR011701">
    <property type="entry name" value="MFS"/>
</dbReference>
<evidence type="ECO:0000256" key="4">
    <source>
        <dbReference type="ARBA" id="ARBA00023136"/>
    </source>
</evidence>
<feature type="transmembrane region" description="Helical" evidence="6">
    <location>
        <begin position="326"/>
        <end position="344"/>
    </location>
</feature>
<comment type="subcellular location">
    <subcellularLocation>
        <location evidence="1">Membrane</location>
        <topology evidence="1">Multi-pass membrane protein</topology>
    </subcellularLocation>
</comment>
<sequence>MQHEAGSETAMNETTQTTYERGVDFWMVYVSNLVVDMLSVLDVMAVSTALPTIVGHLHGEDFVWVGSAFTVASTAIIPFVGDLVSGFGRKPVLLSFIVIFAIGSAICGAAQSMNMLIAGRAVQGFGGGGCLSITEIIYADMVPLPERGKFQGIIASVWALGCAIGPPIGGAFANSGNNWRWLFYLNLPLCGIAFLLTTVFLRVKTPKFEPIAAAKRMDWIGIFIIVCSTVALLIGMTFGGLRFPWSSGHVIVPLVIGGVGLASFFVYEKIYSGHTVPSYFFTSRTTFSGYMGTFFHGIASLAAIYYLPVYFQAVRDASPIGSGVDIFPLTLTIPAAAIVAGGSVKAVKKYRPQNYVGWAITLLGFGVMSIMNVNSSRAQYIATQIPAGIGIGMVWVLTQFPILAPLPVSNSAHALGFHVFLRRFAQSFGIAIGGTIIQNVLLQQLPKDFLATLPQGAEIAYSVIPSIKSIQDEQLKQQVRIAFANAVQLVWRVMIGISGAGLLSCLLMKEEQLRTDMDEQWGLQAREQNKADEVELGKEVESDGNSR</sequence>
<feature type="transmembrane region" description="Helical" evidence="6">
    <location>
        <begin position="92"/>
        <end position="111"/>
    </location>
</feature>
<comment type="caution">
    <text evidence="8">The sequence shown here is derived from an EMBL/GenBank/DDBJ whole genome shotgun (WGS) entry which is preliminary data.</text>
</comment>
<keyword evidence="4 6" id="KW-0472">Membrane</keyword>
<evidence type="ECO:0000256" key="1">
    <source>
        <dbReference type="ARBA" id="ARBA00004141"/>
    </source>
</evidence>
<keyword evidence="9" id="KW-1185">Reference proteome</keyword>
<dbReference type="GO" id="GO:0022857">
    <property type="term" value="F:transmembrane transporter activity"/>
    <property type="evidence" value="ECO:0007669"/>
    <property type="project" value="InterPro"/>
</dbReference>
<gene>
    <name evidence="8" type="ORF">ONZ51_g4588</name>
</gene>
<evidence type="ECO:0000313" key="9">
    <source>
        <dbReference type="Proteomes" id="UP001215151"/>
    </source>
</evidence>
<dbReference type="PANTHER" id="PTHR23501:SF102">
    <property type="entry name" value="DRUG TRANSPORTER, PUTATIVE (AFU_ORTHOLOGUE AFUA_3G08530)-RELATED"/>
    <property type="match status" value="1"/>
</dbReference>
<feature type="transmembrane region" description="Helical" evidence="6">
    <location>
        <begin position="62"/>
        <end position="80"/>
    </location>
</feature>
<dbReference type="InterPro" id="IPR036259">
    <property type="entry name" value="MFS_trans_sf"/>
</dbReference>
<feature type="transmembrane region" description="Helical" evidence="6">
    <location>
        <begin position="287"/>
        <end position="306"/>
    </location>
</feature>
<name>A0AAD7XCE7_9APHY</name>
<feature type="transmembrane region" description="Helical" evidence="6">
    <location>
        <begin position="356"/>
        <end position="373"/>
    </location>
</feature>
<dbReference type="GO" id="GO:0005886">
    <property type="term" value="C:plasma membrane"/>
    <property type="evidence" value="ECO:0007669"/>
    <property type="project" value="TreeGrafter"/>
</dbReference>
<dbReference type="AlphaFoldDB" id="A0AAD7XCE7"/>
<accession>A0AAD7XCE7</accession>
<evidence type="ECO:0000256" key="2">
    <source>
        <dbReference type="ARBA" id="ARBA00022692"/>
    </source>
</evidence>
<evidence type="ECO:0000259" key="7">
    <source>
        <dbReference type="PROSITE" id="PS50850"/>
    </source>
</evidence>
<feature type="transmembrane region" description="Helical" evidence="6">
    <location>
        <begin position="385"/>
        <end position="408"/>
    </location>
</feature>
<dbReference type="EMBL" id="JAPEVG010000090">
    <property type="protein sequence ID" value="KAJ8486840.1"/>
    <property type="molecule type" value="Genomic_DNA"/>
</dbReference>
<dbReference type="CDD" id="cd17502">
    <property type="entry name" value="MFS_Azr1_MDR_like"/>
    <property type="match status" value="1"/>
</dbReference>
<feature type="domain" description="Major facilitator superfamily (MFS) profile" evidence="7">
    <location>
        <begin position="28"/>
        <end position="513"/>
    </location>
</feature>
<feature type="transmembrane region" description="Helical" evidence="6">
    <location>
        <begin position="489"/>
        <end position="508"/>
    </location>
</feature>
<dbReference type="PROSITE" id="PS50850">
    <property type="entry name" value="MFS"/>
    <property type="match status" value="1"/>
</dbReference>
<feature type="transmembrane region" description="Helical" evidence="6">
    <location>
        <begin position="247"/>
        <end position="267"/>
    </location>
</feature>
<dbReference type="Proteomes" id="UP001215151">
    <property type="component" value="Unassembled WGS sequence"/>
</dbReference>
<evidence type="ECO:0000313" key="8">
    <source>
        <dbReference type="EMBL" id="KAJ8486840.1"/>
    </source>
</evidence>
<dbReference type="Pfam" id="PF07690">
    <property type="entry name" value="MFS_1"/>
    <property type="match status" value="1"/>
</dbReference>
<feature type="transmembrane region" description="Helical" evidence="6">
    <location>
        <begin position="420"/>
        <end position="441"/>
    </location>
</feature>
<proteinExistence type="predicted"/>
<feature type="region of interest" description="Disordered" evidence="5">
    <location>
        <begin position="524"/>
        <end position="547"/>
    </location>
</feature>
<protein>
    <recommendedName>
        <fullName evidence="7">Major facilitator superfamily (MFS) profile domain-containing protein</fullName>
    </recommendedName>
</protein>
<keyword evidence="3 6" id="KW-1133">Transmembrane helix</keyword>
<dbReference type="InterPro" id="IPR020846">
    <property type="entry name" value="MFS_dom"/>
</dbReference>
<organism evidence="8 9">
    <name type="scientific">Trametes cubensis</name>
    <dbReference type="NCBI Taxonomy" id="1111947"/>
    <lineage>
        <taxon>Eukaryota</taxon>
        <taxon>Fungi</taxon>
        <taxon>Dikarya</taxon>
        <taxon>Basidiomycota</taxon>
        <taxon>Agaricomycotina</taxon>
        <taxon>Agaricomycetes</taxon>
        <taxon>Polyporales</taxon>
        <taxon>Polyporaceae</taxon>
        <taxon>Trametes</taxon>
    </lineage>
</organism>
<dbReference type="PRINTS" id="PR01036">
    <property type="entry name" value="TCRTETB"/>
</dbReference>